<dbReference type="OrthoDB" id="206201at2759"/>
<feature type="active site" description="Charge relay system" evidence="5">
    <location>
        <position position="149"/>
    </location>
</feature>
<dbReference type="Proteomes" id="UP000887568">
    <property type="component" value="Unplaced"/>
</dbReference>
<evidence type="ECO:0000313" key="11">
    <source>
        <dbReference type="Proteomes" id="UP000887568"/>
    </source>
</evidence>
<dbReference type="InterPro" id="IPR034193">
    <property type="entry name" value="PCSK9_ProteinaseK-like"/>
</dbReference>
<accession>A0A914B4T8</accession>
<feature type="active site" description="Charge relay system" evidence="5">
    <location>
        <position position="332"/>
    </location>
</feature>
<protein>
    <submittedName>
        <fullName evidence="10">Uncharacterized protein</fullName>
    </submittedName>
</protein>
<dbReference type="CDD" id="cd04077">
    <property type="entry name" value="Peptidases_S8_PCSK9_ProteinaseK_like"/>
    <property type="match status" value="1"/>
</dbReference>
<dbReference type="GO" id="GO:0004252">
    <property type="term" value="F:serine-type endopeptidase activity"/>
    <property type="evidence" value="ECO:0007669"/>
    <property type="project" value="UniProtKB-UniRule"/>
</dbReference>
<evidence type="ECO:0000256" key="4">
    <source>
        <dbReference type="ARBA" id="ARBA00022825"/>
    </source>
</evidence>
<dbReference type="PRINTS" id="PR00723">
    <property type="entry name" value="SUBTILISIN"/>
</dbReference>
<dbReference type="Gene3D" id="3.30.70.80">
    <property type="entry name" value="Peptidase S8 propeptide/proteinase inhibitor I9"/>
    <property type="match status" value="1"/>
</dbReference>
<dbReference type="InterPro" id="IPR010259">
    <property type="entry name" value="S8pro/Inhibitor_I9"/>
</dbReference>
<keyword evidence="4 5" id="KW-0720">Serine protease</keyword>
<dbReference type="SUPFAM" id="SSF54897">
    <property type="entry name" value="Protease propeptides/inhibitors"/>
    <property type="match status" value="1"/>
</dbReference>
<dbReference type="PROSITE" id="PS00136">
    <property type="entry name" value="SUBTILASE_ASP"/>
    <property type="match status" value="1"/>
</dbReference>
<dbReference type="InterPro" id="IPR023828">
    <property type="entry name" value="Peptidase_S8_Ser-AS"/>
</dbReference>
<comment type="similarity">
    <text evidence="1 5 6">Belongs to the peptidase S8 family.</text>
</comment>
<dbReference type="PROSITE" id="PS51892">
    <property type="entry name" value="SUBTILASE"/>
    <property type="match status" value="1"/>
</dbReference>
<dbReference type="SUPFAM" id="SSF52743">
    <property type="entry name" value="Subtilisin-like"/>
    <property type="match status" value="1"/>
</dbReference>
<organism evidence="10 11">
    <name type="scientific">Patiria miniata</name>
    <name type="common">Bat star</name>
    <name type="synonym">Asterina miniata</name>
    <dbReference type="NCBI Taxonomy" id="46514"/>
    <lineage>
        <taxon>Eukaryota</taxon>
        <taxon>Metazoa</taxon>
        <taxon>Echinodermata</taxon>
        <taxon>Eleutherozoa</taxon>
        <taxon>Asterozoa</taxon>
        <taxon>Asteroidea</taxon>
        <taxon>Valvatacea</taxon>
        <taxon>Valvatida</taxon>
        <taxon>Asterinidae</taxon>
        <taxon>Patiria</taxon>
    </lineage>
</organism>
<dbReference type="Pfam" id="PF00082">
    <property type="entry name" value="Peptidase_S8"/>
    <property type="match status" value="1"/>
</dbReference>
<dbReference type="FunFam" id="3.40.50.200:FF:000014">
    <property type="entry name" value="Proteinase K"/>
    <property type="match status" value="1"/>
</dbReference>
<sequence length="384" mass="41157">MALLLSVCPLFVICLLSPFVSSLAPLYGNEDPLLPNKYLVHLKEHSDVHHTIQAMQFLSKRSQFLWRVHDIFQHVVKAFTAELDNDSLQAILANPEVEFVERDQTVHLLSHHVDPIPWGLDRIDQRELPLDGKYRVEGTGAGAHVYVLDTGILTSHEEFEGRADVVFDYFDKSGVDCQGHGTHTAGIVGGKTYGVAKMAAIHAVRVLDCEGLGSVSGVMAGLDWIKRNAARPAIASMSLGGNFSLSLSEAIWRTVSSGIVVTVAAGNEHTDACTTSPANSRKAITVSATNIQDKVATFANVGSCVDLFAPGVEIRSASITSPTASRVASGTSMACPFVAGAAAIILGNDPNLTPDEVKMRILGSTSETVRKTDAKSPDKLLYIP</sequence>
<feature type="domain" description="Peptidase S8/S53" evidence="8">
    <location>
        <begin position="140"/>
        <end position="365"/>
    </location>
</feature>
<dbReference type="RefSeq" id="XP_038070954.1">
    <property type="nucleotide sequence ID" value="XM_038215026.1"/>
</dbReference>
<evidence type="ECO:0000256" key="3">
    <source>
        <dbReference type="ARBA" id="ARBA00022801"/>
    </source>
</evidence>
<dbReference type="AlphaFoldDB" id="A0A914B4T8"/>
<dbReference type="InterPro" id="IPR015500">
    <property type="entry name" value="Peptidase_S8_subtilisin-rel"/>
</dbReference>
<evidence type="ECO:0000256" key="5">
    <source>
        <dbReference type="PROSITE-ProRule" id="PRU01240"/>
    </source>
</evidence>
<dbReference type="PANTHER" id="PTHR43806:SF58">
    <property type="entry name" value="ALKALINE PROTEASE 1-RELATED"/>
    <property type="match status" value="1"/>
</dbReference>
<evidence type="ECO:0000259" key="8">
    <source>
        <dbReference type="Pfam" id="PF00082"/>
    </source>
</evidence>
<name>A0A914B4T8_PATMI</name>
<keyword evidence="3 5" id="KW-0378">Hydrolase</keyword>
<dbReference type="GO" id="GO:0006508">
    <property type="term" value="P:proteolysis"/>
    <property type="evidence" value="ECO:0007669"/>
    <property type="project" value="UniProtKB-KW"/>
</dbReference>
<reference evidence="10" key="1">
    <citation type="submission" date="2022-11" db="UniProtKB">
        <authorList>
            <consortium name="EnsemblMetazoa"/>
        </authorList>
    </citation>
    <scope>IDENTIFICATION</scope>
</reference>
<dbReference type="GeneID" id="119739900"/>
<dbReference type="InterPro" id="IPR037045">
    <property type="entry name" value="S8pro/Inhibitor_I9_sf"/>
</dbReference>
<evidence type="ECO:0000256" key="1">
    <source>
        <dbReference type="ARBA" id="ARBA00011073"/>
    </source>
</evidence>
<dbReference type="Gene3D" id="3.40.50.200">
    <property type="entry name" value="Peptidase S8/S53 domain"/>
    <property type="match status" value="1"/>
</dbReference>
<feature type="chain" id="PRO_5037010806" evidence="7">
    <location>
        <begin position="23"/>
        <end position="384"/>
    </location>
</feature>
<dbReference type="PROSITE" id="PS00138">
    <property type="entry name" value="SUBTILASE_SER"/>
    <property type="match status" value="1"/>
</dbReference>
<keyword evidence="11" id="KW-1185">Reference proteome</keyword>
<dbReference type="InterPro" id="IPR023827">
    <property type="entry name" value="Peptidase_S8_Asp-AS"/>
</dbReference>
<keyword evidence="2 5" id="KW-0645">Protease</keyword>
<evidence type="ECO:0000313" key="10">
    <source>
        <dbReference type="EnsemblMetazoa" id="XP_038070954.1"/>
    </source>
</evidence>
<proteinExistence type="inferred from homology"/>
<evidence type="ECO:0000256" key="6">
    <source>
        <dbReference type="RuleBase" id="RU003355"/>
    </source>
</evidence>
<feature type="active site" description="Charge relay system" evidence="5">
    <location>
        <position position="180"/>
    </location>
</feature>
<evidence type="ECO:0000259" key="9">
    <source>
        <dbReference type="Pfam" id="PF05922"/>
    </source>
</evidence>
<dbReference type="InterPro" id="IPR050131">
    <property type="entry name" value="Peptidase_S8_subtilisin-like"/>
</dbReference>
<evidence type="ECO:0000256" key="7">
    <source>
        <dbReference type="SAM" id="SignalP"/>
    </source>
</evidence>
<evidence type="ECO:0000256" key="2">
    <source>
        <dbReference type="ARBA" id="ARBA00022670"/>
    </source>
</evidence>
<dbReference type="InterPro" id="IPR036852">
    <property type="entry name" value="Peptidase_S8/S53_dom_sf"/>
</dbReference>
<dbReference type="Pfam" id="PF05922">
    <property type="entry name" value="Inhibitor_I9"/>
    <property type="match status" value="1"/>
</dbReference>
<dbReference type="InterPro" id="IPR000209">
    <property type="entry name" value="Peptidase_S8/S53_dom"/>
</dbReference>
<dbReference type="GO" id="GO:0005615">
    <property type="term" value="C:extracellular space"/>
    <property type="evidence" value="ECO:0007669"/>
    <property type="project" value="TreeGrafter"/>
</dbReference>
<feature type="signal peptide" evidence="7">
    <location>
        <begin position="1"/>
        <end position="22"/>
    </location>
</feature>
<keyword evidence="7" id="KW-0732">Signal</keyword>
<feature type="domain" description="Inhibitor I9" evidence="9">
    <location>
        <begin position="37"/>
        <end position="108"/>
    </location>
</feature>
<dbReference type="OMA" id="MGAYMIG"/>
<dbReference type="PANTHER" id="PTHR43806">
    <property type="entry name" value="PEPTIDASE S8"/>
    <property type="match status" value="1"/>
</dbReference>
<dbReference type="EnsemblMetazoa" id="XM_038215026.1">
    <property type="protein sequence ID" value="XP_038070954.1"/>
    <property type="gene ID" value="LOC119739900"/>
</dbReference>